<dbReference type="EMBL" id="ML986580">
    <property type="protein sequence ID" value="KAF2270172.1"/>
    <property type="molecule type" value="Genomic_DNA"/>
</dbReference>
<feature type="region of interest" description="Disordered" evidence="1">
    <location>
        <begin position="527"/>
        <end position="558"/>
    </location>
</feature>
<accession>A0A9P4TQM0</accession>
<organism evidence="2 3">
    <name type="scientific">Lojkania enalia</name>
    <dbReference type="NCBI Taxonomy" id="147567"/>
    <lineage>
        <taxon>Eukaryota</taxon>
        <taxon>Fungi</taxon>
        <taxon>Dikarya</taxon>
        <taxon>Ascomycota</taxon>
        <taxon>Pezizomycotina</taxon>
        <taxon>Dothideomycetes</taxon>
        <taxon>Pleosporomycetidae</taxon>
        <taxon>Pleosporales</taxon>
        <taxon>Pleosporales incertae sedis</taxon>
        <taxon>Lojkania</taxon>
    </lineage>
</organism>
<dbReference type="OrthoDB" id="5350410at2759"/>
<evidence type="ECO:0008006" key="4">
    <source>
        <dbReference type="Google" id="ProtNLM"/>
    </source>
</evidence>
<feature type="compositionally biased region" description="Basic and acidic residues" evidence="1">
    <location>
        <begin position="704"/>
        <end position="714"/>
    </location>
</feature>
<sequence>MSFLKHRPHRKHIRALWHGHKPKASASTDDIFRNPEADTTSKFPPLVRAPSDPTSKSVQRRRSFASFRTALSTSAVRPNDSMAGHATITFSQPGVQPPVFVVTSISSQPWETLEMNADGKKSASGDLVFTRQFANVPEGDYQYKIRIGDGHWVVDESKDSATDDWGNRNNVLHVRPPEKRASVSNAQGIRQDSVVQHSDDVVQSEPVLSKPPQADEAASVLARGDNGFERDSRRVEELPSVPVPFTVVESVEDKTRPEYGLIEHETLPEDASKRTADAEPDIKTTIPQSPVEAKHEQPPALSVPTLVVEKTHDEPAWGDDFGEHASSAQKLAHEQRAADASPDEVVDLSKREASILDEDTAPLFRHESFNAHNANQATTEPHLHMDTIEEEPVRSSTNQTLSQLPKPPSINESEKAETHDEESLDELENGPLLPHETGLDELEKGPLLSFETGLSHQEIDVDVDADADEDGVEIGNDRHYSALNSYEEVEDGHNDLDRVPTFPHEELVRDEFGSEIPLLPHERASIDASISSGSEASDIPRIEHEPISPFSNASGRRGSSLFADRVRTNSLPLTLPRSDEEDEDLLDPSLEAFPAERDAILARVASIHSELPPDETREVDHLHSPGLSVASQACSSSISLPLSSSLKAVVEEESSEDDSSSELPSPMLNTTGASARRMKNAIGEPETPVDLSSTKASTAAPETHPQKKNMEFSDARTVQMPDSAKEGSKKWGDLYNSIATPAKTLNPLTPPLTPDKNSATAKGQEAKLGVVDDQTEYAPALTNDLIIHSQAPPRSRKLSENSSESEDRAPTPTGISKPDNSKESWLQGFVRVVFGPVGRLLASCLGGRKQAR</sequence>
<feature type="compositionally biased region" description="Polar residues" evidence="1">
    <location>
        <begin position="394"/>
        <end position="403"/>
    </location>
</feature>
<feature type="compositionally biased region" description="Acidic residues" evidence="1">
    <location>
        <begin position="651"/>
        <end position="660"/>
    </location>
</feature>
<evidence type="ECO:0000313" key="3">
    <source>
        <dbReference type="Proteomes" id="UP000800093"/>
    </source>
</evidence>
<keyword evidence="3" id="KW-1185">Reference proteome</keyword>
<feature type="region of interest" description="Disordered" evidence="1">
    <location>
        <begin position="645"/>
        <end position="729"/>
    </location>
</feature>
<evidence type="ECO:0000256" key="1">
    <source>
        <dbReference type="SAM" id="MobiDB-lite"/>
    </source>
</evidence>
<dbReference type="Proteomes" id="UP000800093">
    <property type="component" value="Unassembled WGS sequence"/>
</dbReference>
<evidence type="ECO:0000313" key="2">
    <source>
        <dbReference type="EMBL" id="KAF2270172.1"/>
    </source>
</evidence>
<dbReference type="CDD" id="cd02859">
    <property type="entry name" value="E_set_AMPKbeta_like_N"/>
    <property type="match status" value="1"/>
</dbReference>
<comment type="caution">
    <text evidence="2">The sequence shown here is derived from an EMBL/GenBank/DDBJ whole genome shotgun (WGS) entry which is preliminary data.</text>
</comment>
<dbReference type="Gene3D" id="2.60.40.10">
    <property type="entry name" value="Immunoglobulins"/>
    <property type="match status" value="1"/>
</dbReference>
<name>A0A9P4TQM0_9PLEO</name>
<feature type="region of interest" description="Disordered" evidence="1">
    <location>
        <begin position="17"/>
        <end position="62"/>
    </location>
</feature>
<proteinExistence type="predicted"/>
<reference evidence="3" key="1">
    <citation type="journal article" date="2020" name="Stud. Mycol.">
        <title>101 Dothideomycetes genomes: A test case for predicting lifestyles and emergence of pathogens.</title>
        <authorList>
            <person name="Haridas S."/>
            <person name="Albert R."/>
            <person name="Binder M."/>
            <person name="Bloem J."/>
            <person name="LaButti K."/>
            <person name="Salamov A."/>
            <person name="Andreopoulos B."/>
            <person name="Baker S."/>
            <person name="Barry K."/>
            <person name="Bills G."/>
            <person name="Bluhm B."/>
            <person name="Cannon C."/>
            <person name="Castanera R."/>
            <person name="Culley D."/>
            <person name="Daum C."/>
            <person name="Ezra D."/>
            <person name="Gonzalez J."/>
            <person name="Henrissat B."/>
            <person name="Kuo A."/>
            <person name="Liang C."/>
            <person name="Lipzen A."/>
            <person name="Lutzoni F."/>
            <person name="Magnuson J."/>
            <person name="Mondo S."/>
            <person name="Nolan M."/>
            <person name="Ohm R."/>
            <person name="Pangilinan J."/>
            <person name="Park H.-J."/>
            <person name="Ramirez L."/>
            <person name="Alfaro M."/>
            <person name="Sun H."/>
            <person name="Tritt A."/>
            <person name="Yoshinaga Y."/>
            <person name="Zwiers L.-H."/>
            <person name="Turgeon B."/>
            <person name="Goodwin S."/>
            <person name="Spatafora J."/>
            <person name="Crous P."/>
            <person name="Grigoriev I."/>
        </authorList>
    </citation>
    <scope>NUCLEOTIDE SEQUENCE [LARGE SCALE GENOMIC DNA]</scope>
    <source>
        <strain evidence="3">CBS 304.66</strain>
    </source>
</reference>
<feature type="region of interest" description="Disordered" evidence="1">
    <location>
        <begin position="314"/>
        <end position="345"/>
    </location>
</feature>
<dbReference type="SUPFAM" id="SSF81296">
    <property type="entry name" value="E set domains"/>
    <property type="match status" value="1"/>
</dbReference>
<gene>
    <name evidence="2" type="ORF">CC78DRAFT_574297</name>
</gene>
<feature type="region of interest" description="Disordered" evidence="1">
    <location>
        <begin position="741"/>
        <end position="822"/>
    </location>
</feature>
<protein>
    <recommendedName>
        <fullName evidence="4">AMP-activated protein kinase glycogen-binding domain-containing protein</fullName>
    </recommendedName>
</protein>
<dbReference type="AlphaFoldDB" id="A0A9P4TQM0"/>
<dbReference type="InterPro" id="IPR014756">
    <property type="entry name" value="Ig_E-set"/>
</dbReference>
<feature type="compositionally biased region" description="Acidic residues" evidence="1">
    <location>
        <begin position="419"/>
        <end position="428"/>
    </location>
</feature>
<dbReference type="InterPro" id="IPR013783">
    <property type="entry name" value="Ig-like_fold"/>
</dbReference>
<feature type="region of interest" description="Disordered" evidence="1">
    <location>
        <begin position="390"/>
        <end position="445"/>
    </location>
</feature>